<dbReference type="AlphaFoldDB" id="A0A0F5YM36"/>
<evidence type="ECO:0000313" key="2">
    <source>
        <dbReference type="EMBL" id="KKD39235.1"/>
    </source>
</evidence>
<name>A0A0F5YM36_9CYAN</name>
<feature type="compositionally biased region" description="Low complexity" evidence="1">
    <location>
        <begin position="90"/>
        <end position="102"/>
    </location>
</feature>
<feature type="region of interest" description="Disordered" evidence="1">
    <location>
        <begin position="90"/>
        <end position="113"/>
    </location>
</feature>
<evidence type="ECO:0000313" key="3">
    <source>
        <dbReference type="Proteomes" id="UP000033607"/>
    </source>
</evidence>
<feature type="region of interest" description="Disordered" evidence="1">
    <location>
        <begin position="161"/>
        <end position="224"/>
    </location>
</feature>
<sequence>MRNVRIRVSSYLLIIMFAQFRSRYPTGSLISELLAIDHGKYVVRVLVEVDSTIISSGLAAADTVELAEDQARVRSLQVLGIETSTTLPPLSSTRSFSASASTPQFELNSAPEQPQLSASVVEFESEAEAFPPFPELEDSLRSSTASSSEDWLSATYIKPSSSLKSTSTDSSSTSSTKGRGASLPPLPDQPLNSSNDLSAYPEEISPTPGTANKKKSKASLESTDYSPEIAKTDLELKRLGWTKEQGIDHLQKTYGKRSRHYLTEDELLDFLHYLECLPTPTPHADS</sequence>
<dbReference type="EMBL" id="LATL02000296">
    <property type="protein sequence ID" value="KKD39235.1"/>
    <property type="molecule type" value="Genomic_DNA"/>
</dbReference>
<organism evidence="2 3">
    <name type="scientific">Limnoraphis robusta CS-951</name>
    <dbReference type="NCBI Taxonomy" id="1637645"/>
    <lineage>
        <taxon>Bacteria</taxon>
        <taxon>Bacillati</taxon>
        <taxon>Cyanobacteriota</taxon>
        <taxon>Cyanophyceae</taxon>
        <taxon>Oscillatoriophycideae</taxon>
        <taxon>Oscillatoriales</taxon>
        <taxon>Sirenicapillariaceae</taxon>
        <taxon>Limnoraphis</taxon>
    </lineage>
</organism>
<gene>
    <name evidence="2" type="ORF">WN50_04510</name>
</gene>
<comment type="caution">
    <text evidence="2">The sequence shown here is derived from an EMBL/GenBank/DDBJ whole genome shotgun (WGS) entry which is preliminary data.</text>
</comment>
<dbReference type="PATRIC" id="fig|1637645.4.peg.5796"/>
<feature type="compositionally biased region" description="Low complexity" evidence="1">
    <location>
        <begin position="161"/>
        <end position="176"/>
    </location>
</feature>
<accession>A0A0F5YM36</accession>
<feature type="compositionally biased region" description="Polar residues" evidence="1">
    <location>
        <begin position="103"/>
        <end position="113"/>
    </location>
</feature>
<evidence type="ECO:0000256" key="1">
    <source>
        <dbReference type="SAM" id="MobiDB-lite"/>
    </source>
</evidence>
<protein>
    <submittedName>
        <fullName evidence="2">Uncharacterized protein</fullName>
    </submittedName>
</protein>
<dbReference type="Proteomes" id="UP000033607">
    <property type="component" value="Unassembled WGS sequence"/>
</dbReference>
<reference evidence="2 3" key="1">
    <citation type="submission" date="2015-06" db="EMBL/GenBank/DDBJ databases">
        <title>Draft genome assembly of filamentous brackish cyanobacterium Limnoraphis robusta strain CS-951.</title>
        <authorList>
            <person name="Willis A."/>
            <person name="Parks M."/>
            <person name="Burford M.A."/>
        </authorList>
    </citation>
    <scope>NUCLEOTIDE SEQUENCE [LARGE SCALE GENOMIC DNA]</scope>
    <source>
        <strain evidence="2 3">CS-951</strain>
    </source>
</reference>
<proteinExistence type="predicted"/>